<feature type="disulfide bond" evidence="7">
    <location>
        <begin position="1232"/>
        <end position="1241"/>
    </location>
</feature>
<feature type="non-terminal residue" evidence="11">
    <location>
        <position position="1710"/>
    </location>
</feature>
<evidence type="ECO:0000256" key="6">
    <source>
        <dbReference type="ARBA" id="ARBA00023157"/>
    </source>
</evidence>
<dbReference type="SUPFAM" id="SSF57196">
    <property type="entry name" value="EGF/Laminin"/>
    <property type="match status" value="6"/>
</dbReference>
<feature type="disulfide bond" evidence="7">
    <location>
        <begin position="1193"/>
        <end position="1202"/>
    </location>
</feature>
<dbReference type="PROSITE" id="PS00022">
    <property type="entry name" value="EGF_1"/>
    <property type="match status" value="7"/>
</dbReference>
<dbReference type="InterPro" id="IPR003591">
    <property type="entry name" value="Leu-rich_rpt_typical-subtyp"/>
</dbReference>
<feature type="domain" description="EGF-like" evidence="10">
    <location>
        <begin position="1168"/>
        <end position="1203"/>
    </location>
</feature>
<dbReference type="PROSITE" id="PS01187">
    <property type="entry name" value="EGF_CA"/>
    <property type="match status" value="2"/>
</dbReference>
<evidence type="ECO:0000256" key="1">
    <source>
        <dbReference type="ARBA" id="ARBA00022473"/>
    </source>
</evidence>
<dbReference type="Pfam" id="PF01462">
    <property type="entry name" value="LRRNT"/>
    <property type="match status" value="3"/>
</dbReference>
<comment type="caution">
    <text evidence="11">The sequence shown here is derived from an EMBL/GenBank/DDBJ whole genome shotgun (WGS) entry which is preliminary data.</text>
</comment>
<dbReference type="PANTHER" id="PTHR45836">
    <property type="entry name" value="SLIT HOMOLOG"/>
    <property type="match status" value="1"/>
</dbReference>
<dbReference type="InterPro" id="IPR032675">
    <property type="entry name" value="LRR_dom_sf"/>
</dbReference>
<dbReference type="InterPro" id="IPR051355">
    <property type="entry name" value="Notch/Slit_guidance"/>
</dbReference>
<reference evidence="11 12" key="1">
    <citation type="journal article" date="2018" name="J. Allergy Clin. Immunol.">
        <title>High-quality assembly of Dermatophagoides pteronyssinus genome and transcriptome reveals a wide range of novel allergens.</title>
        <authorList>
            <person name="Liu X.Y."/>
            <person name="Yang K.Y."/>
            <person name="Wang M.Q."/>
            <person name="Kwok J.S."/>
            <person name="Zeng X."/>
            <person name="Yang Z."/>
            <person name="Xiao X.J."/>
            <person name="Lau C.P."/>
            <person name="Li Y."/>
            <person name="Huang Z.M."/>
            <person name="Ba J.G."/>
            <person name="Yim A.K."/>
            <person name="Ouyang C.Y."/>
            <person name="Ngai S.M."/>
            <person name="Chan T.F."/>
            <person name="Leung E.L."/>
            <person name="Liu L."/>
            <person name="Liu Z.G."/>
            <person name="Tsui S.K."/>
        </authorList>
    </citation>
    <scope>NUCLEOTIDE SEQUENCE [LARGE SCALE GENOMIC DNA]</scope>
    <source>
        <strain evidence="11">Derp</strain>
    </source>
</reference>
<accession>A0ABQ8IZP9</accession>
<dbReference type="InterPro" id="IPR049883">
    <property type="entry name" value="NOTCH1_EGF-like"/>
</dbReference>
<evidence type="ECO:0000256" key="3">
    <source>
        <dbReference type="ARBA" id="ARBA00022614"/>
    </source>
</evidence>
<keyword evidence="5" id="KW-0677">Repeat</keyword>
<dbReference type="InterPro" id="IPR001881">
    <property type="entry name" value="EGF-like_Ca-bd_dom"/>
</dbReference>
<keyword evidence="6 7" id="KW-1015">Disulfide bond</keyword>
<feature type="disulfide bond" evidence="7">
    <location>
        <begin position="1271"/>
        <end position="1280"/>
    </location>
</feature>
<evidence type="ECO:0000256" key="2">
    <source>
        <dbReference type="ARBA" id="ARBA00022536"/>
    </source>
</evidence>
<dbReference type="SMART" id="SM00282">
    <property type="entry name" value="LamG"/>
    <property type="match status" value="1"/>
</dbReference>
<dbReference type="Gene3D" id="3.80.10.10">
    <property type="entry name" value="Ribonuclease Inhibitor"/>
    <property type="match status" value="4"/>
</dbReference>
<keyword evidence="4" id="KW-0732">Signal</keyword>
<feature type="domain" description="EGF-like" evidence="10">
    <location>
        <begin position="1603"/>
        <end position="1640"/>
    </location>
</feature>
<keyword evidence="1" id="KW-0217">Developmental protein</keyword>
<evidence type="ECO:0000259" key="8">
    <source>
        <dbReference type="PROSITE" id="PS01225"/>
    </source>
</evidence>
<dbReference type="PROSITE" id="PS51450">
    <property type="entry name" value="LRR"/>
    <property type="match status" value="4"/>
</dbReference>
<dbReference type="PROSITE" id="PS50026">
    <property type="entry name" value="EGF_3"/>
    <property type="match status" value="7"/>
</dbReference>
<proteinExistence type="predicted"/>
<dbReference type="InterPro" id="IPR000152">
    <property type="entry name" value="EGF-type_Asp/Asn_hydroxyl_site"/>
</dbReference>
<dbReference type="Pfam" id="PF07645">
    <property type="entry name" value="EGF_CA"/>
    <property type="match status" value="1"/>
</dbReference>
<protein>
    <submittedName>
        <fullName evidence="11">Slit 2 protein</fullName>
    </submittedName>
</protein>
<dbReference type="SMART" id="SM00179">
    <property type="entry name" value="EGF_CA"/>
    <property type="match status" value="7"/>
</dbReference>
<feature type="domain" description="Laminin G" evidence="9">
    <location>
        <begin position="1412"/>
        <end position="1595"/>
    </location>
</feature>
<dbReference type="InterPro" id="IPR018097">
    <property type="entry name" value="EGF_Ca-bd_CS"/>
</dbReference>
<dbReference type="Pfam" id="PF13855">
    <property type="entry name" value="LRR_8"/>
    <property type="match status" value="4"/>
</dbReference>
<feature type="disulfide bond" evidence="7">
    <location>
        <begin position="1352"/>
        <end position="1361"/>
    </location>
</feature>
<reference evidence="11 12" key="2">
    <citation type="journal article" date="2022" name="Mol. Biol. Evol.">
        <title>Comparative Genomics Reveals Insights into the Divergent Evolution of Astigmatic Mites and Household Pest Adaptations.</title>
        <authorList>
            <person name="Xiong Q."/>
            <person name="Wan A.T."/>
            <person name="Liu X."/>
            <person name="Fung C.S."/>
            <person name="Xiao X."/>
            <person name="Malainual N."/>
            <person name="Hou J."/>
            <person name="Wang L."/>
            <person name="Wang M."/>
            <person name="Yang K.Y."/>
            <person name="Cui Y."/>
            <person name="Leung E.L."/>
            <person name="Nong W."/>
            <person name="Shin S.K."/>
            <person name="Au S.W."/>
            <person name="Jeong K.Y."/>
            <person name="Chew F.T."/>
            <person name="Hui J.H."/>
            <person name="Leung T.F."/>
            <person name="Tungtrongchitr A."/>
            <person name="Zhong N."/>
            <person name="Liu Z."/>
            <person name="Tsui S.K."/>
        </authorList>
    </citation>
    <scope>NUCLEOTIDE SEQUENCE [LARGE SCALE GENOMIC DNA]</scope>
    <source>
        <strain evidence="11">Derp</strain>
    </source>
</reference>
<feature type="domain" description="EGF-like" evidence="10">
    <location>
        <begin position="1244"/>
        <end position="1281"/>
    </location>
</feature>
<dbReference type="Gene3D" id="2.10.25.10">
    <property type="entry name" value="Laminin"/>
    <property type="match status" value="7"/>
</dbReference>
<comment type="caution">
    <text evidence="7">Lacks conserved residue(s) required for the propagation of feature annotation.</text>
</comment>
<evidence type="ECO:0000259" key="9">
    <source>
        <dbReference type="PROSITE" id="PS50025"/>
    </source>
</evidence>
<feature type="disulfide bond" evidence="7">
    <location>
        <begin position="1607"/>
        <end position="1617"/>
    </location>
</feature>
<feature type="domain" description="EGF-like" evidence="10">
    <location>
        <begin position="1326"/>
        <end position="1362"/>
    </location>
</feature>
<dbReference type="Gene3D" id="2.60.120.200">
    <property type="match status" value="1"/>
</dbReference>
<dbReference type="PROSITE" id="PS00010">
    <property type="entry name" value="ASX_HYDROXYL"/>
    <property type="match status" value="2"/>
</dbReference>
<name>A0ABQ8IZP9_DERPT</name>
<dbReference type="Pfam" id="PF01463">
    <property type="entry name" value="LRRCT"/>
    <property type="match status" value="2"/>
</dbReference>
<sequence length="1710" mass="193695">MYSFQDQMTTSYLSLWNTSMNALAKWPEVVSIMEQMAEIFQPINSDTNEDVIAEFSMNESEMDPVCMDGNIPKTDEQSSTSKLSSLKTAIVRKTVNNGTAMLRRIVGDELKLPAFADVLIEAMPTLISLCTLAYQLTQSTSNVYNSEKQNKDIIKTEKIVNDETIATSIAPLESLVNSIETLKQQENDNVKRSEKSSPSKECNQSFQQILIASLPTLTSLMQIIKNYIKEKQTNSQLQSQQSSSLESETKSKILLNDPKMNESMINSTTTTTITLSSPKLKENIAVELPGFTETFIAALPTLITLITLIHKNAIGEFMQKVPFVGDKIRQFNKSNTSSSSDNQMWLSRNHLRYLPDNVFIKNLALHLIDLSHNRIMGLTSNVFYGLKSLKSLHLDNNRLSCIEDGTFSKLKELEFLTLNKNNLTTLTYSIFDGLAMKLKTLHMADNPFRCDCSMAWLVQWFRKLFIMQHKQSSQQRFDIDSAKCVAPFHLFGMKISSLSTKDFHCDQPYYDEFLQNDDSGIMRPCRIEPQCPYQCSCQDGVVDCRNRNLTRIPDFIPDNAIEIRLEQNSITEVPSRAFSSYRQLGRIDLSKNNISRIAEDAFNGLKSLNALFLFGNEITDLPEALFKGLANIQLLIKCLRRGIFADLKHLNLLSLYDNNIQSLAEGIFDPLINIQTLHLGRNPFICDCNLRWLSNYLRERPNLETSDARCEEPKRNSRKRLTQLNPERFRCKGTEELRTKYSAQCMDNKCPKNCVCEGTIVDCSRLDLHHLPEDVPTFATELRLTDNRIRRLINNNYFKRLPNLLKLDLRNNQLNEIQDGSLHGAEMLQDLLLSNNQLRQISPKMFANLRNLSTLVLHDNQITCITNDTFADLENLRYLSLNDNKIRCITSGAFDKLRSLLQVNLQNNPFNCNCHLRWMSSWLRKKSSNNKILIGNIRCYSPANVANIPIEDVEPGDFRCDEDEEEAECGPDGLCPSRCTCSGTVVRCSRQKLKRVPKYIPTTTTELYLDMNEISVIPTDLNRLAELSLLDLSNNQVNILPTKIFENMTKLHTLIISYNKLQCIQPDAFKGLMSLRKLTLHGNDISMVPTGSFDSLNVITHLAIGENPFYCDCNMRWLAEWIQKTNTENGIARCMEPSTMRGKLLMSALPNHFICTGKIEPHIMAKCDACYTFPCKNGATCISQPMHTYECMCAPGFHGTNCEYKIDACFGNPCDNGGTCKVLETGRFSCHCSTGFKGHRCEIDIDECAEDNKCQNNSTCIDDIGSYRCECLSGYSGYFCEKKIEYCLTREWNPCQNKAKCIKDEVNDFYYCECAPGWTGQNCTDNEDDCLVNECQNGATCLDKISGYECQCPVGYSGQFCEYAPNVDLLYQQTSPCQHHDCKHGVCFLPPGSSDYQCKCSPGYTGKRCDVISSVSFRLGSYIELAQDMNLQSKPSLSIKFKFITKKESGILFYLGGNQGHHLSAELFKGRIRISLNVGNYPVSTMFSYEKVNDGRFHQVNFELIKKNFTMIVDDGSTRTIVNEGRNEFLDVANQPLYIGGMPKAVGNDVRQKWHIWNDTSFEGCMKELYINSNPPDLNQAKHKQDIVIGGDGSCDDYEQPKPMDACHANLCQHGKCVPSDDGQSYHCKCKLGYSGPFCDQAPTCQKEIKRDFYYENSCRSTKKLKMAICVGSCGEAQCKAQKTKKRSIKLACNDGSKYTKQIEIIRKCG</sequence>
<evidence type="ECO:0000256" key="4">
    <source>
        <dbReference type="ARBA" id="ARBA00022729"/>
    </source>
</evidence>
<dbReference type="PROSITE" id="PS01186">
    <property type="entry name" value="EGF_2"/>
    <property type="match status" value="7"/>
</dbReference>
<evidence type="ECO:0000313" key="11">
    <source>
        <dbReference type="EMBL" id="KAH9415786.1"/>
    </source>
</evidence>
<dbReference type="InterPro" id="IPR001611">
    <property type="entry name" value="Leu-rich_rpt"/>
</dbReference>
<evidence type="ECO:0000256" key="7">
    <source>
        <dbReference type="PROSITE-ProRule" id="PRU00076"/>
    </source>
</evidence>
<dbReference type="InterPro" id="IPR006207">
    <property type="entry name" value="Cys_knot_C"/>
</dbReference>
<feature type="domain" description="EGF-like" evidence="10">
    <location>
        <begin position="1283"/>
        <end position="1324"/>
    </location>
</feature>
<gene>
    <name evidence="11" type="primary">SLIT2_1</name>
    <name evidence="11" type="ORF">DERP_000277</name>
</gene>
<evidence type="ECO:0000259" key="10">
    <source>
        <dbReference type="PROSITE" id="PS50026"/>
    </source>
</evidence>
<dbReference type="SMART" id="SM00365">
    <property type="entry name" value="LRR_SD22"/>
    <property type="match status" value="5"/>
</dbReference>
<keyword evidence="2 7" id="KW-0245">EGF-like domain</keyword>
<organism evidence="11 12">
    <name type="scientific">Dermatophagoides pteronyssinus</name>
    <name type="common">European house dust mite</name>
    <dbReference type="NCBI Taxonomy" id="6956"/>
    <lineage>
        <taxon>Eukaryota</taxon>
        <taxon>Metazoa</taxon>
        <taxon>Ecdysozoa</taxon>
        <taxon>Arthropoda</taxon>
        <taxon>Chelicerata</taxon>
        <taxon>Arachnida</taxon>
        <taxon>Acari</taxon>
        <taxon>Acariformes</taxon>
        <taxon>Sarcoptiformes</taxon>
        <taxon>Astigmata</taxon>
        <taxon>Psoroptidia</taxon>
        <taxon>Analgoidea</taxon>
        <taxon>Pyroglyphidae</taxon>
        <taxon>Dermatophagoidinae</taxon>
        <taxon>Dermatophagoides</taxon>
    </lineage>
</organism>
<dbReference type="Pfam" id="PF02210">
    <property type="entry name" value="Laminin_G_2"/>
    <property type="match status" value="1"/>
</dbReference>
<feature type="disulfide bond" evidence="7">
    <location>
        <begin position="1377"/>
        <end position="1387"/>
    </location>
</feature>
<dbReference type="InterPro" id="IPR013320">
    <property type="entry name" value="ConA-like_dom_sf"/>
</dbReference>
<evidence type="ECO:0000313" key="12">
    <source>
        <dbReference type="Proteomes" id="UP000887458"/>
    </source>
</evidence>
<dbReference type="SMART" id="SM00013">
    <property type="entry name" value="LRRNT"/>
    <property type="match status" value="3"/>
</dbReference>
<dbReference type="InterPro" id="IPR001791">
    <property type="entry name" value="Laminin_G"/>
</dbReference>
<dbReference type="Pfam" id="PF00008">
    <property type="entry name" value="EGF"/>
    <property type="match status" value="5"/>
</dbReference>
<dbReference type="PROSITE" id="PS50025">
    <property type="entry name" value="LAM_G_DOMAIN"/>
    <property type="match status" value="1"/>
</dbReference>
<evidence type="ECO:0000256" key="5">
    <source>
        <dbReference type="ARBA" id="ARBA00022737"/>
    </source>
</evidence>
<dbReference type="SMART" id="SM00082">
    <property type="entry name" value="LRRCT"/>
    <property type="match status" value="4"/>
</dbReference>
<feature type="disulfide bond" evidence="7">
    <location>
        <begin position="1400"/>
        <end position="1409"/>
    </location>
</feature>
<feature type="domain" description="CTCK" evidence="8">
    <location>
        <begin position="1639"/>
        <end position="1710"/>
    </location>
</feature>
<dbReference type="InterPro" id="IPR000372">
    <property type="entry name" value="LRRNT"/>
</dbReference>
<dbReference type="InterPro" id="IPR000742">
    <property type="entry name" value="EGF"/>
</dbReference>
<feature type="domain" description="EGF-like" evidence="10">
    <location>
        <begin position="1373"/>
        <end position="1410"/>
    </location>
</feature>
<dbReference type="SMART" id="SM00041">
    <property type="entry name" value="CT"/>
    <property type="match status" value="1"/>
</dbReference>
<feature type="disulfide bond" evidence="7">
    <location>
        <begin position="1630"/>
        <end position="1639"/>
    </location>
</feature>
<keyword evidence="12" id="KW-1185">Reference proteome</keyword>
<dbReference type="CDD" id="cd00110">
    <property type="entry name" value="LamG"/>
    <property type="match status" value="1"/>
</dbReference>
<dbReference type="InterPro" id="IPR000483">
    <property type="entry name" value="Cys-rich_flank_reg_C"/>
</dbReference>
<feature type="domain" description="EGF-like" evidence="10">
    <location>
        <begin position="1205"/>
        <end position="1242"/>
    </location>
</feature>
<feature type="disulfide bond" evidence="7">
    <location>
        <begin position="1295"/>
        <end position="1312"/>
    </location>
</feature>
<dbReference type="CDD" id="cd00054">
    <property type="entry name" value="EGF_CA"/>
    <property type="match status" value="5"/>
</dbReference>
<dbReference type="PANTHER" id="PTHR45836:SF4">
    <property type="entry name" value="PROTEIN SLIT"/>
    <property type="match status" value="1"/>
</dbReference>
<dbReference type="Proteomes" id="UP000887458">
    <property type="component" value="Unassembled WGS sequence"/>
</dbReference>
<dbReference type="SUPFAM" id="SSF49899">
    <property type="entry name" value="Concanavalin A-like lectins/glucanases"/>
    <property type="match status" value="1"/>
</dbReference>
<dbReference type="SMART" id="SM00181">
    <property type="entry name" value="EGF"/>
    <property type="match status" value="7"/>
</dbReference>
<dbReference type="PROSITE" id="PS01225">
    <property type="entry name" value="CTCK_2"/>
    <property type="match status" value="1"/>
</dbReference>
<keyword evidence="3" id="KW-0433">Leucine-rich repeat</keyword>
<dbReference type="EMBL" id="NJHN03000095">
    <property type="protein sequence ID" value="KAH9415786.1"/>
    <property type="molecule type" value="Genomic_DNA"/>
</dbReference>
<dbReference type="SUPFAM" id="SSF52058">
    <property type="entry name" value="L domain-like"/>
    <property type="match status" value="3"/>
</dbReference>
<dbReference type="SMART" id="SM00369">
    <property type="entry name" value="LRR_TYP"/>
    <property type="match status" value="15"/>
</dbReference>
<feature type="disulfide bond" evidence="7">
    <location>
        <begin position="1314"/>
        <end position="1323"/>
    </location>
</feature>